<dbReference type="Gene3D" id="3.40.50.300">
    <property type="entry name" value="P-loop containing nucleotide triphosphate hydrolases"/>
    <property type="match status" value="2"/>
</dbReference>
<reference evidence="4 5" key="1">
    <citation type="submission" date="2024-04" db="EMBL/GenBank/DDBJ databases">
        <title>Complete genome sequence of Fusarium acuminatum.</title>
        <authorList>
            <person name="Lan B."/>
        </authorList>
    </citation>
    <scope>NUCLEOTIDE SEQUENCE [LARGE SCALE GENOMIC DNA]</scope>
    <source>
        <strain evidence="4">1A</strain>
    </source>
</reference>
<feature type="domain" description="ZNFX1" evidence="3">
    <location>
        <begin position="108"/>
        <end position="186"/>
    </location>
</feature>
<dbReference type="PANTHER" id="PTHR10887">
    <property type="entry name" value="DNA2/NAM7 HELICASE FAMILY"/>
    <property type="match status" value="1"/>
</dbReference>
<dbReference type="EMBL" id="CP151265">
    <property type="protein sequence ID" value="WZH48632.1"/>
    <property type="molecule type" value="Genomic_DNA"/>
</dbReference>
<evidence type="ECO:0000313" key="5">
    <source>
        <dbReference type="Proteomes" id="UP001489902"/>
    </source>
</evidence>
<dbReference type="SUPFAM" id="SSF52540">
    <property type="entry name" value="P-loop containing nucleoside triphosphate hydrolases"/>
    <property type="match status" value="1"/>
</dbReference>
<dbReference type="GO" id="GO:0016787">
    <property type="term" value="F:hydrolase activity"/>
    <property type="evidence" value="ECO:0007669"/>
    <property type="project" value="UniProtKB-KW"/>
</dbReference>
<name>A0ABZ2X8R3_9HYPO</name>
<keyword evidence="4" id="KW-0378">Hydrolase</keyword>
<keyword evidence="5" id="KW-1185">Reference proteome</keyword>
<evidence type="ECO:0000256" key="1">
    <source>
        <dbReference type="SAM" id="MobiDB-lite"/>
    </source>
</evidence>
<organism evidence="4 5">
    <name type="scientific">Fusarium acuminatum</name>
    <dbReference type="NCBI Taxonomy" id="5515"/>
    <lineage>
        <taxon>Eukaryota</taxon>
        <taxon>Fungi</taxon>
        <taxon>Dikarya</taxon>
        <taxon>Ascomycota</taxon>
        <taxon>Pezizomycotina</taxon>
        <taxon>Sordariomycetes</taxon>
        <taxon>Hypocreomycetidae</taxon>
        <taxon>Hypocreales</taxon>
        <taxon>Nectriaceae</taxon>
        <taxon>Fusarium</taxon>
        <taxon>Fusarium tricinctum species complex</taxon>
    </lineage>
</organism>
<evidence type="ECO:0000259" key="2">
    <source>
        <dbReference type="Pfam" id="PF13086"/>
    </source>
</evidence>
<evidence type="ECO:0000259" key="3">
    <source>
        <dbReference type="Pfam" id="PF25396"/>
    </source>
</evidence>
<dbReference type="CDD" id="cd06008">
    <property type="entry name" value="NF-X1-zinc-finger"/>
    <property type="match status" value="1"/>
</dbReference>
<feature type="compositionally biased region" description="Polar residues" evidence="1">
    <location>
        <begin position="861"/>
        <end position="885"/>
    </location>
</feature>
<feature type="domain" description="DNA2/NAM7 helicase helicase" evidence="2">
    <location>
        <begin position="244"/>
        <end position="332"/>
    </location>
</feature>
<dbReference type="Pfam" id="PF25396">
    <property type="entry name" value="ZNFX1"/>
    <property type="match status" value="1"/>
</dbReference>
<sequence length="1001" mass="112200">MTTQNQDQRDLSPLEIITRHVQHKYLSDPETLDWKVTPEFPQPGELMTIDPPPLPSGPTDDNPFDKNAYLEFQYTLNRFEGTELLRRAVNRFKYDPAMEDDNDFYIYTQSTRLTAGTLVALSPSSDNFDKQCFVAVVAARYLLGGLEPNPEDYEDENTPPRIEIFWSNCDTAVFDPSVEMVMLEAKGGYFETVRHAMVGLQHAAKFESKFDKYIIDGSKERYPAAYLTEAPGRVAQIPAAAESFDPTQKEAFDCMTSQELAIIQGPPGTGKTFTSVVALESYVRTLRAGREREAIPPIIVAAQTNHALDQLLDRCSSFQAVIARLGGRTEDEIISTRTLYNIRRDSKLARNATRGENARKKALGHIQELLINCFPAHLISAEEFCKEGLLTRDQFDSLNDNEWESAPMANADGSEYNVEASSIAQWLDGCVESDETYVYRPPTDQAEALVEERENLDLSKHENDKERLHGDFFPIKFYLTGSVPGPLARENAWCYQARKLLSKNKNLYSIKPPQRGMVYRLLRMDLISARARRFPILLKEYQAACDEVKISRWDNDVKIIKDENIQILGCTTTGLTKYRGLIAALKPRILMIEEAAETREGNLTSALYPSLDQIVLVGDHQQLVPQVDVRELGEPPFNMNVSLFERLVGLKLPYSMLKVQRRMVPAIREVVNTFYKKLKDHPSVTDPENRPPVPEISEIEDWDTIPGAGCDQNCNQTCSEGHPCQTTCHPFVQSDLKCQKACEKVLDCGHNCGAICGDPCECSKRCRRTPTLTLPLRDPPIHVPSQRQQLQKTRGGRASRNRRPSGRGGGVDVHHGHSHTAVKGQTMQPLHLQEPTSDQIMEGGYHSQIVPNSQFTSMAMGRSNTEPSTPFESAAQPSTEGSVSAESFEGKWSPKKLLQTEKAIRKEIGELGERKTPCPPVINATFHQTTATANGTREYGPIAYHTYTHQPTIPSRKQSLLDAAAGECGGVEYSYFLLEERLEEARNESDVDGPGDLISFE</sequence>
<feature type="region of interest" description="Disordered" evidence="1">
    <location>
        <begin position="773"/>
        <end position="826"/>
    </location>
</feature>
<dbReference type="PANTHER" id="PTHR10887:SF341">
    <property type="entry name" value="NFX1-TYPE ZINC FINGER-CONTAINING PROTEIN 1"/>
    <property type="match status" value="1"/>
</dbReference>
<evidence type="ECO:0000313" key="4">
    <source>
        <dbReference type="EMBL" id="WZH48632.1"/>
    </source>
</evidence>
<dbReference type="Proteomes" id="UP001489902">
    <property type="component" value="Chromosome 6"/>
</dbReference>
<dbReference type="InterPro" id="IPR057373">
    <property type="entry name" value="ZNFX1"/>
</dbReference>
<feature type="compositionally biased region" description="Basic residues" evidence="1">
    <location>
        <begin position="794"/>
        <end position="805"/>
    </location>
</feature>
<protein>
    <submittedName>
        <fullName evidence="4">P-loop containing nucleoside triphosphate hydrolase protein</fullName>
    </submittedName>
</protein>
<dbReference type="InterPro" id="IPR041677">
    <property type="entry name" value="DNA2/NAM7_AAA_11"/>
</dbReference>
<dbReference type="InterPro" id="IPR027417">
    <property type="entry name" value="P-loop_NTPase"/>
</dbReference>
<dbReference type="Pfam" id="PF13086">
    <property type="entry name" value="AAA_11"/>
    <property type="match status" value="1"/>
</dbReference>
<feature type="region of interest" description="Disordered" evidence="1">
    <location>
        <begin position="861"/>
        <end position="890"/>
    </location>
</feature>
<accession>A0ABZ2X8R3</accession>
<proteinExistence type="predicted"/>
<gene>
    <name evidence="4" type="ORF">QYS62_009812</name>
</gene>
<dbReference type="InterPro" id="IPR045055">
    <property type="entry name" value="DNA2/NAM7-like"/>
</dbReference>